<keyword evidence="3" id="KW-1185">Reference proteome</keyword>
<proteinExistence type="predicted"/>
<evidence type="ECO:0000256" key="1">
    <source>
        <dbReference type="SAM" id="Phobius"/>
    </source>
</evidence>
<keyword evidence="1" id="KW-0472">Membrane</keyword>
<feature type="transmembrane region" description="Helical" evidence="1">
    <location>
        <begin position="34"/>
        <end position="53"/>
    </location>
</feature>
<keyword evidence="1" id="KW-1133">Transmembrane helix</keyword>
<keyword evidence="1" id="KW-0812">Transmembrane</keyword>
<reference evidence="2 3" key="1">
    <citation type="submission" date="2018-05" db="EMBL/GenBank/DDBJ databases">
        <title>Complete genome sequence of Arcticibacterium luteifluviistationis SM1504T, a cytophagaceae bacterium isolated from Arctic surface seawater.</title>
        <authorList>
            <person name="Li Y."/>
            <person name="Qin Q.-L."/>
        </authorList>
    </citation>
    <scope>NUCLEOTIDE SEQUENCE [LARGE SCALE GENOMIC DNA]</scope>
    <source>
        <strain evidence="2 3">SM1504</strain>
    </source>
</reference>
<accession>A0A2Z4G7D1</accession>
<evidence type="ECO:0000313" key="2">
    <source>
        <dbReference type="EMBL" id="AWV96968.1"/>
    </source>
</evidence>
<dbReference type="RefSeq" id="WP_111370070.1">
    <property type="nucleotide sequence ID" value="NZ_CP029480.1"/>
</dbReference>
<dbReference type="InterPro" id="IPR011053">
    <property type="entry name" value="Single_hybrid_motif"/>
</dbReference>
<dbReference type="KEGG" id="als:DJ013_01760"/>
<name>A0A2Z4G7D1_9BACT</name>
<protein>
    <submittedName>
        <fullName evidence="2">Biotin attachment protein</fullName>
    </submittedName>
</protein>
<dbReference type="InterPro" id="IPR050739">
    <property type="entry name" value="MFP"/>
</dbReference>
<dbReference type="AlphaFoldDB" id="A0A2Z4G7D1"/>
<dbReference type="OrthoDB" id="9760528at2"/>
<dbReference type="EMBL" id="CP029480">
    <property type="protein sequence ID" value="AWV96968.1"/>
    <property type="molecule type" value="Genomic_DNA"/>
</dbReference>
<gene>
    <name evidence="2" type="ORF">DJ013_01760</name>
</gene>
<dbReference type="SUPFAM" id="SSF51230">
    <property type="entry name" value="Single hybrid motif"/>
    <property type="match status" value="1"/>
</dbReference>
<evidence type="ECO:0000313" key="3">
    <source>
        <dbReference type="Proteomes" id="UP000249873"/>
    </source>
</evidence>
<dbReference type="Proteomes" id="UP000249873">
    <property type="component" value="Chromosome"/>
</dbReference>
<dbReference type="Gene3D" id="2.40.50.100">
    <property type="match status" value="1"/>
</dbReference>
<dbReference type="PANTHER" id="PTHR30386">
    <property type="entry name" value="MEMBRANE FUSION SUBUNIT OF EMRAB-TOLC MULTIDRUG EFFLUX PUMP"/>
    <property type="match status" value="1"/>
</dbReference>
<organism evidence="2 3">
    <name type="scientific">Arcticibacterium luteifluviistationis</name>
    <dbReference type="NCBI Taxonomy" id="1784714"/>
    <lineage>
        <taxon>Bacteria</taxon>
        <taxon>Pseudomonadati</taxon>
        <taxon>Bacteroidota</taxon>
        <taxon>Cytophagia</taxon>
        <taxon>Cytophagales</taxon>
        <taxon>Leadbetterellaceae</taxon>
        <taxon>Arcticibacterium</taxon>
    </lineage>
</organism>
<sequence>MNNHFDGNTFLKKDLRGSVKAFSEIYKIDKRNSALRWFLGLGILFGIVLFLPWTQNIRSTGKVSTLRQEDRPQELNTIIPGKIEKWYVKEGDFVSKGDTILKLGEVKVEYFDPVLIARTQEQINAKKGSINAYQGKAQTAGKQMEALGSARKFKLQSIDNKLGQQQMKISSDSVSLIAAKNAFMAYDRQFKAAQTMLDSGAISRTDFEKRRIAFQDGIAKLNSSENKYSQSRQEYLNLQIDKNSVIQEYLEKLSKTEGERYSSISLAANGEAEIAKLENQLANYDARQELYYILAPQDGQITKARKSGIGEVLKEGENIVEIVPVNPNYAVEMFVEPMDLPLIQIGQKVRLVFDGFPVIVFSGWPKNSYGTFGGVITTVETSVSVNGKFRVLVAEDPEERKWPETLRMGGGAKGIALLKDVRIYYELWRNINGFPPEYYQQEGTSAKTKAK</sequence>
<dbReference type="PRINTS" id="PR01490">
    <property type="entry name" value="RTXTOXIND"/>
</dbReference>